<keyword evidence="3" id="KW-1185">Reference proteome</keyword>
<evidence type="ECO:0000313" key="1">
    <source>
        <dbReference type="EMBL" id="OTP18330.1"/>
    </source>
</evidence>
<reference evidence="2" key="2">
    <citation type="submission" date="2017-05" db="EMBL/GenBank/DDBJ databases">
        <authorList>
            <consortium name="The Broad Institute Genomics Platform"/>
            <consortium name="The Broad Institute Genomic Center for Infectious Diseases"/>
            <person name="Earl A."/>
            <person name="Manson A."/>
            <person name="Schwartman J."/>
            <person name="Gilmore M."/>
            <person name="Abouelleil A."/>
            <person name="Cao P."/>
            <person name="Chapman S."/>
            <person name="Cusick C."/>
            <person name="Shea T."/>
            <person name="Young S."/>
            <person name="Neafsey D."/>
            <person name="Nusbaum C."/>
            <person name="Birren B."/>
        </authorList>
    </citation>
    <scope>NUCLEOTIDE SEQUENCE</scope>
    <source>
        <strain evidence="2">9E7_DIV0242</strain>
    </source>
</reference>
<gene>
    <name evidence="2" type="ORF">A5888_000095</name>
    <name evidence="1" type="ORF">A5888_000144</name>
</gene>
<dbReference type="RefSeq" id="WP_086347329.1">
    <property type="nucleotide sequence ID" value="NZ_CP147247.1"/>
</dbReference>
<proteinExistence type="predicted"/>
<evidence type="ECO:0000313" key="2">
    <source>
        <dbReference type="EMBL" id="WYJ88376.1"/>
    </source>
</evidence>
<reference evidence="1" key="1">
    <citation type="submission" date="2017-05" db="EMBL/GenBank/DDBJ databases">
        <title>The Genome Sequence of Enterococcus sp. 9E7_DIV0242.</title>
        <authorList>
            <consortium name="The Broad Institute Genomics Platform"/>
            <consortium name="The Broad Institute Genomic Center for Infectious Diseases"/>
            <person name="Earl A."/>
            <person name="Manson A."/>
            <person name="Schwartman J."/>
            <person name="Gilmore M."/>
            <person name="Abouelleil A."/>
            <person name="Cao P."/>
            <person name="Chapman S."/>
            <person name="Cusick C."/>
            <person name="Shea T."/>
            <person name="Young S."/>
            <person name="Neafsey D."/>
            <person name="Nusbaum C."/>
            <person name="Birren B."/>
        </authorList>
    </citation>
    <scope>NUCLEOTIDE SEQUENCE [LARGE SCALE GENOMIC DNA]</scope>
    <source>
        <strain evidence="1">9E7_DIV0242</strain>
    </source>
</reference>
<sequence>MKISKKLICLGLVTAFGLVGFGKKAEAQGNNVQVPNSTLNLYLNDKLLETYVPEGDENPEEDRLFGGVPSYLFNQEFESFEPRVMIYDSSSLEGLQFVNTKKLTLYGQLLDLNPISEIHELEELDMTVVQGSGYGGYAKTGSSDLSFMRNKLTKLKKFTYKQDGFHDGLSTLMDISELSEHPLLEEATIQSSGGLQTISMRAGYRKYEVFNPVILSSQFDGAEISYSSPDANFTNTDGLLKWNAVPQDTEYLTLEWTVTQGKFHFEGNVQIPIDWK</sequence>
<protein>
    <submittedName>
        <fullName evidence="1">Uncharacterized protein</fullName>
    </submittedName>
</protein>
<evidence type="ECO:0000313" key="3">
    <source>
        <dbReference type="Proteomes" id="UP000195141"/>
    </source>
</evidence>
<dbReference type="EMBL" id="CP147247">
    <property type="protein sequence ID" value="WYJ88376.1"/>
    <property type="molecule type" value="Genomic_DNA"/>
</dbReference>
<dbReference type="Proteomes" id="UP000195141">
    <property type="component" value="Chromosome"/>
</dbReference>
<accession>A0A242KCQ9</accession>
<dbReference type="EMBL" id="NGMM01000001">
    <property type="protein sequence ID" value="OTP18330.1"/>
    <property type="molecule type" value="Genomic_DNA"/>
</dbReference>
<organism evidence="1">
    <name type="scientific">Candidatus Enterococcus clewellii</name>
    <dbReference type="NCBI Taxonomy" id="1834193"/>
    <lineage>
        <taxon>Bacteria</taxon>
        <taxon>Bacillati</taxon>
        <taxon>Bacillota</taxon>
        <taxon>Bacilli</taxon>
        <taxon>Lactobacillales</taxon>
        <taxon>Enterococcaceae</taxon>
        <taxon>Enterococcus</taxon>
    </lineage>
</organism>
<reference evidence="2" key="3">
    <citation type="submission" date="2024-03" db="EMBL/GenBank/DDBJ databases">
        <title>The Genome Sequence of Enterococcus sp. DIV0242b.</title>
        <authorList>
            <consortium name="The Broad Institute Genomics Platform"/>
            <consortium name="The Broad Institute Microbial Omics Core"/>
            <consortium name="The Broad Institute Genomic Center for Infectious Diseases"/>
            <person name="Earl A."/>
            <person name="Manson A."/>
            <person name="Gilmore M."/>
            <person name="Schwartman J."/>
            <person name="Shea T."/>
            <person name="Abouelleil A."/>
            <person name="Cao P."/>
            <person name="Chapman S."/>
            <person name="Cusick C."/>
            <person name="Young S."/>
            <person name="Neafsey D."/>
            <person name="Nusbaum C."/>
            <person name="Birren B."/>
        </authorList>
    </citation>
    <scope>NUCLEOTIDE SEQUENCE</scope>
    <source>
        <strain evidence="2">9E7_DIV0242</strain>
    </source>
</reference>
<name>A0A242KCQ9_9ENTE</name>
<dbReference type="AlphaFoldDB" id="A0A242KCQ9"/>
<dbReference type="OrthoDB" id="2178194at2"/>